<keyword evidence="2" id="KW-1133">Transmembrane helix</keyword>
<gene>
    <name evidence="3" type="ORF">PPSIR1_40794</name>
</gene>
<feature type="compositionally biased region" description="Acidic residues" evidence="1">
    <location>
        <begin position="497"/>
        <end position="509"/>
    </location>
</feature>
<keyword evidence="4" id="KW-1185">Reference proteome</keyword>
<evidence type="ECO:0000313" key="4">
    <source>
        <dbReference type="Proteomes" id="UP000005801"/>
    </source>
</evidence>
<dbReference type="RefSeq" id="WP_006976123.1">
    <property type="nucleotide sequence ID" value="NZ_ABCS01000118.1"/>
</dbReference>
<dbReference type="EMBL" id="ABCS01000118">
    <property type="protein sequence ID" value="EDM74700.1"/>
    <property type="molecule type" value="Genomic_DNA"/>
</dbReference>
<keyword evidence="2" id="KW-0472">Membrane</keyword>
<sequence>MTAENEPSQRTDPLEVLDANLGRVRAKFKRLVLACLGLLALYAHRPPMPDGQCEANHDLMRIKRLLGTFGTPGASGTPSAPPITSEHEWICALVDERVVAVPDTLDSPALVKLLYPSSDTRVSEVAHALDNTVFIGIEEGSRGQLCAAIEAQLARVDGRFESAPGFCEQSLRCSAEGELTVHLSFDPSSLSTPLEAPWARPQTQLQLPLDAIEDLHTVRRSAIDLEPSFKELAIALDTLRGNEDGEALMDLPVAAARTRLARDWHAQIRAQEIQSLSELISIPLPSTWFALIVLLGLLVSFILTVRQSLELARTNAAPTVQKLLRENDYLCLPAGTGEFLVVVAVLVILPVITSIVCVQDISITHHLRQQSPIGMLENACKVGRFGLMADYWTHALSIGGIAGLLSVTAAAHLSMIHCCMRPPTPEHEKSKRDHEPSSPDHHSSDDASNQEQASQSSALVEALEADDASAAREPASTPKPGTERDAILADGSTTGTEGEDPADDPESSNEIEQPPKPDTPA</sequence>
<evidence type="ECO:0000256" key="1">
    <source>
        <dbReference type="SAM" id="MobiDB-lite"/>
    </source>
</evidence>
<evidence type="ECO:0000256" key="2">
    <source>
        <dbReference type="SAM" id="Phobius"/>
    </source>
</evidence>
<feature type="transmembrane region" description="Helical" evidence="2">
    <location>
        <begin position="330"/>
        <end position="352"/>
    </location>
</feature>
<feature type="transmembrane region" description="Helical" evidence="2">
    <location>
        <begin position="288"/>
        <end position="309"/>
    </location>
</feature>
<dbReference type="AlphaFoldDB" id="A6GHD6"/>
<reference evidence="3 4" key="1">
    <citation type="submission" date="2007-06" db="EMBL/GenBank/DDBJ databases">
        <authorList>
            <person name="Shimkets L."/>
            <person name="Ferriera S."/>
            <person name="Johnson J."/>
            <person name="Kravitz S."/>
            <person name="Beeson K."/>
            <person name="Sutton G."/>
            <person name="Rogers Y.-H."/>
            <person name="Friedman R."/>
            <person name="Frazier M."/>
            <person name="Venter J.C."/>
        </authorList>
    </citation>
    <scope>NUCLEOTIDE SEQUENCE [LARGE SCALE GENOMIC DNA]</scope>
    <source>
        <strain evidence="3 4">SIR-1</strain>
    </source>
</reference>
<feature type="region of interest" description="Disordered" evidence="1">
    <location>
        <begin position="422"/>
        <end position="521"/>
    </location>
</feature>
<keyword evidence="2" id="KW-0812">Transmembrane</keyword>
<feature type="transmembrane region" description="Helical" evidence="2">
    <location>
        <begin position="391"/>
        <end position="413"/>
    </location>
</feature>
<feature type="compositionally biased region" description="Low complexity" evidence="1">
    <location>
        <begin position="446"/>
        <end position="458"/>
    </location>
</feature>
<dbReference type="Proteomes" id="UP000005801">
    <property type="component" value="Unassembled WGS sequence"/>
</dbReference>
<comment type="caution">
    <text evidence="3">The sequence shown here is derived from an EMBL/GenBank/DDBJ whole genome shotgun (WGS) entry which is preliminary data.</text>
</comment>
<evidence type="ECO:0000313" key="3">
    <source>
        <dbReference type="EMBL" id="EDM74700.1"/>
    </source>
</evidence>
<dbReference type="STRING" id="391625.PPSIR1_40794"/>
<feature type="compositionally biased region" description="Basic and acidic residues" evidence="1">
    <location>
        <begin position="424"/>
        <end position="445"/>
    </location>
</feature>
<organism evidence="3 4">
    <name type="scientific">Plesiocystis pacifica SIR-1</name>
    <dbReference type="NCBI Taxonomy" id="391625"/>
    <lineage>
        <taxon>Bacteria</taxon>
        <taxon>Pseudomonadati</taxon>
        <taxon>Myxococcota</taxon>
        <taxon>Polyangia</taxon>
        <taxon>Nannocystales</taxon>
        <taxon>Nannocystaceae</taxon>
        <taxon>Plesiocystis</taxon>
    </lineage>
</organism>
<accession>A6GHD6</accession>
<proteinExistence type="predicted"/>
<name>A6GHD6_9BACT</name>
<protein>
    <submittedName>
        <fullName evidence="3">Uncharacterized protein</fullName>
    </submittedName>
</protein>